<name>A0A5C7HF34_9ROSI</name>
<dbReference type="SUPFAM" id="SSF52743">
    <property type="entry name" value="Subtilisin-like"/>
    <property type="match status" value="1"/>
</dbReference>
<dbReference type="AlphaFoldDB" id="A0A5C7HF34"/>
<evidence type="ECO:0008006" key="8">
    <source>
        <dbReference type="Google" id="ProtNLM"/>
    </source>
</evidence>
<reference evidence="7" key="1">
    <citation type="journal article" date="2019" name="Gigascience">
        <title>De novo genome assembly of the endangered Acer yangbiense, a plant species with extremely small populations endemic to Yunnan Province, China.</title>
        <authorList>
            <person name="Yang J."/>
            <person name="Wariss H.M."/>
            <person name="Tao L."/>
            <person name="Zhang R."/>
            <person name="Yun Q."/>
            <person name="Hollingsworth P."/>
            <person name="Dao Z."/>
            <person name="Luo G."/>
            <person name="Guo H."/>
            <person name="Ma Y."/>
            <person name="Sun W."/>
        </authorList>
    </citation>
    <scope>NUCLEOTIDE SEQUENCE [LARGE SCALE GENOMIC DNA]</scope>
    <source>
        <strain evidence="7">cv. Malutang</strain>
    </source>
</reference>
<dbReference type="InterPro" id="IPR045051">
    <property type="entry name" value="SBT"/>
</dbReference>
<dbReference type="InterPro" id="IPR036852">
    <property type="entry name" value="Peptidase_S8/S53_dom_sf"/>
</dbReference>
<dbReference type="InterPro" id="IPR041469">
    <property type="entry name" value="Subtilisin-like_FN3"/>
</dbReference>
<dbReference type="InterPro" id="IPR000209">
    <property type="entry name" value="Peptidase_S8/S53_dom"/>
</dbReference>
<protein>
    <recommendedName>
        <fullName evidence="8">Subtilisin-like protease fibronectin type-III domain-containing protein</fullName>
    </recommendedName>
</protein>
<dbReference type="GO" id="GO:0006508">
    <property type="term" value="P:proteolysis"/>
    <property type="evidence" value="ECO:0007669"/>
    <property type="project" value="InterPro"/>
</dbReference>
<dbReference type="Pfam" id="PF00082">
    <property type="entry name" value="Peptidase_S8"/>
    <property type="match status" value="1"/>
</dbReference>
<dbReference type="GO" id="GO:0004252">
    <property type="term" value="F:serine-type endopeptidase activity"/>
    <property type="evidence" value="ECO:0007669"/>
    <property type="project" value="InterPro"/>
</dbReference>
<dbReference type="OrthoDB" id="4803627at2759"/>
<keyword evidence="7" id="KW-1185">Reference proteome</keyword>
<dbReference type="Gene3D" id="2.60.40.2310">
    <property type="match status" value="1"/>
</dbReference>
<feature type="domain" description="Peptidase S8/S53" evidence="4">
    <location>
        <begin position="62"/>
        <end position="204"/>
    </location>
</feature>
<feature type="signal peptide" evidence="3">
    <location>
        <begin position="1"/>
        <end position="16"/>
    </location>
</feature>
<proteinExistence type="inferred from homology"/>
<evidence type="ECO:0000259" key="5">
    <source>
        <dbReference type="Pfam" id="PF17766"/>
    </source>
</evidence>
<feature type="domain" description="Subtilisin-like protease fibronectin type-III" evidence="5">
    <location>
        <begin position="272"/>
        <end position="373"/>
    </location>
</feature>
<gene>
    <name evidence="6" type="ORF">EZV62_020870</name>
</gene>
<dbReference type="Gene3D" id="3.40.50.200">
    <property type="entry name" value="Peptidase S8/S53 domain"/>
    <property type="match status" value="2"/>
</dbReference>
<feature type="chain" id="PRO_5022955542" description="Subtilisin-like protease fibronectin type-III domain-containing protein" evidence="3">
    <location>
        <begin position="17"/>
        <end position="383"/>
    </location>
</feature>
<evidence type="ECO:0000313" key="7">
    <source>
        <dbReference type="Proteomes" id="UP000323000"/>
    </source>
</evidence>
<evidence type="ECO:0000256" key="3">
    <source>
        <dbReference type="SAM" id="SignalP"/>
    </source>
</evidence>
<evidence type="ECO:0000259" key="4">
    <source>
        <dbReference type="Pfam" id="PF00082"/>
    </source>
</evidence>
<accession>A0A5C7HF34</accession>
<dbReference type="Proteomes" id="UP000323000">
    <property type="component" value="Chromosome 9"/>
</dbReference>
<organism evidence="6 7">
    <name type="scientific">Acer yangbiense</name>
    <dbReference type="NCBI Taxonomy" id="1000413"/>
    <lineage>
        <taxon>Eukaryota</taxon>
        <taxon>Viridiplantae</taxon>
        <taxon>Streptophyta</taxon>
        <taxon>Embryophyta</taxon>
        <taxon>Tracheophyta</taxon>
        <taxon>Spermatophyta</taxon>
        <taxon>Magnoliopsida</taxon>
        <taxon>eudicotyledons</taxon>
        <taxon>Gunneridae</taxon>
        <taxon>Pentapetalae</taxon>
        <taxon>rosids</taxon>
        <taxon>malvids</taxon>
        <taxon>Sapindales</taxon>
        <taxon>Sapindaceae</taxon>
        <taxon>Hippocastanoideae</taxon>
        <taxon>Acereae</taxon>
        <taxon>Acer</taxon>
    </lineage>
</organism>
<dbReference type="Pfam" id="PF17766">
    <property type="entry name" value="fn3_6"/>
    <property type="match status" value="1"/>
</dbReference>
<comment type="caution">
    <text evidence="6">The sequence shown here is derived from an EMBL/GenBank/DDBJ whole genome shotgun (WGS) entry which is preliminary data.</text>
</comment>
<sequence>MAASSTLLITLAVAAASTKPGATDGDNKQSTQKWKSECAGGNNFTCNRKVIGARAYIGAGARDEYGHGSHTPSIAAGNKISGASFYGIAEGNARGGFDDAIADGVDIITCSFGSSNYKRPWEQNPQAIGAFHAMENGILTVNAAGNDGPEKRTMPSTAPWLFSVAASSSDHHIIDKIVLGNGKTFIGKIELCDHSGVFAPYTKALLAGATGVITMNPEVNDLSSFAVDPLPASTLWNIQDYDAVMSYFNSTNMNHTFFGKCPKHIKLGSPKDLNYPSMAVLVQPGQAFKIEFLRSVTNVGLSNSTYKATILTSSTSMEVKASVEPSTLSFKSLDEKKSFVVTVAGKSLPVNSMVYASLVWSDGTHNVRSPIVVYTELGPNFKE</sequence>
<comment type="similarity">
    <text evidence="1">Belongs to the peptidase S8 family.</text>
</comment>
<evidence type="ECO:0000256" key="1">
    <source>
        <dbReference type="ARBA" id="ARBA00011073"/>
    </source>
</evidence>
<dbReference type="PANTHER" id="PTHR10795">
    <property type="entry name" value="PROPROTEIN CONVERTASE SUBTILISIN/KEXIN"/>
    <property type="match status" value="1"/>
</dbReference>
<evidence type="ECO:0000313" key="6">
    <source>
        <dbReference type="EMBL" id="TXG55614.1"/>
    </source>
</evidence>
<evidence type="ECO:0000256" key="2">
    <source>
        <dbReference type="ARBA" id="ARBA00022729"/>
    </source>
</evidence>
<dbReference type="EMBL" id="VAHF01000009">
    <property type="protein sequence ID" value="TXG55614.1"/>
    <property type="molecule type" value="Genomic_DNA"/>
</dbReference>
<keyword evidence="2 3" id="KW-0732">Signal</keyword>
<dbReference type="Gene3D" id="3.50.30.30">
    <property type="match status" value="1"/>
</dbReference>